<organism evidence="1 2">
    <name type="scientific">Rhizoctonia solani</name>
    <dbReference type="NCBI Taxonomy" id="456999"/>
    <lineage>
        <taxon>Eukaryota</taxon>
        <taxon>Fungi</taxon>
        <taxon>Dikarya</taxon>
        <taxon>Basidiomycota</taxon>
        <taxon>Agaricomycotina</taxon>
        <taxon>Agaricomycetes</taxon>
        <taxon>Cantharellales</taxon>
        <taxon>Ceratobasidiaceae</taxon>
        <taxon>Rhizoctonia</taxon>
    </lineage>
</organism>
<dbReference type="InterPro" id="IPR013320">
    <property type="entry name" value="ConA-like_dom_sf"/>
</dbReference>
<dbReference type="Gene3D" id="3.30.710.10">
    <property type="entry name" value="Potassium Channel Kv1.1, Chain A"/>
    <property type="match status" value="1"/>
</dbReference>
<proteinExistence type="predicted"/>
<dbReference type="AlphaFoldDB" id="A0A8H3HSR2"/>
<dbReference type="PANTHER" id="PTHR31758:SF2">
    <property type="entry name" value="BTB_POZ DOMAIN-CONTAINING PROTEIN YLR108C"/>
    <property type="match status" value="1"/>
</dbReference>
<dbReference type="Gene3D" id="2.60.120.200">
    <property type="match status" value="1"/>
</dbReference>
<name>A0A8H3HSR2_9AGAM</name>
<sequence length="349" mass="39702">MSIELTVIVRDKTFILSEDQIKSDEPSLFTEFIDNHPETPRPSMRFSRNPCLFSLILDHLCGYTILPIHDANIPHGMTQETALKNLKADAVHYKLEKLVNSIEIYQQTLVPANIKSGPDKPKDPPTNLRISPFFHFPGRVTSIHRYWDDTPSAFVELPFSIDLTRNFTIALWYRTFLVRGRITILSLDAPYESTPHELFQISIGPEQDFQLEIAISGTSDSDRLSLGSSTTTTPLNVWNHLAFVQQIGEDGSIDRRTLYINGIEVLKSPAKAHIYNPGPSQIRMALMRGCWDRKRTSGFLGQIENITLFRRALDQEELINRGSKEHKPAVHGGPIADSEDHEWDYDSVY</sequence>
<dbReference type="PANTHER" id="PTHR31758">
    <property type="entry name" value="BTB/POZ DOMAIN-CONTAINING PROTEIN YLR108C"/>
    <property type="match status" value="1"/>
</dbReference>
<dbReference type="Pfam" id="PF13385">
    <property type="entry name" value="Laminin_G_3"/>
    <property type="match status" value="1"/>
</dbReference>
<reference evidence="1" key="1">
    <citation type="submission" date="2021-01" db="EMBL/GenBank/DDBJ databases">
        <authorList>
            <person name="Kaushik A."/>
        </authorList>
    </citation>
    <scope>NUCLEOTIDE SEQUENCE</scope>
    <source>
        <strain evidence="1">AG2-2IIIB</strain>
    </source>
</reference>
<dbReference type="Proteomes" id="UP000663843">
    <property type="component" value="Unassembled WGS sequence"/>
</dbReference>
<protein>
    <recommendedName>
        <fullName evidence="3">BTB domain-containing protein</fullName>
    </recommendedName>
</protein>
<dbReference type="SUPFAM" id="SSF49899">
    <property type="entry name" value="Concanavalin A-like lectins/glucanases"/>
    <property type="match status" value="1"/>
</dbReference>
<accession>A0A8H3HSR2</accession>
<comment type="caution">
    <text evidence="1">The sequence shown here is derived from an EMBL/GenBank/DDBJ whole genome shotgun (WGS) entry which is preliminary data.</text>
</comment>
<evidence type="ECO:0000313" key="1">
    <source>
        <dbReference type="EMBL" id="CAE6540336.1"/>
    </source>
</evidence>
<evidence type="ECO:0008006" key="3">
    <source>
        <dbReference type="Google" id="ProtNLM"/>
    </source>
</evidence>
<evidence type="ECO:0000313" key="2">
    <source>
        <dbReference type="Proteomes" id="UP000663843"/>
    </source>
</evidence>
<dbReference type="EMBL" id="CAJMWT010009949">
    <property type="protein sequence ID" value="CAE6540336.1"/>
    <property type="molecule type" value="Genomic_DNA"/>
</dbReference>
<gene>
    <name evidence="1" type="ORF">RDB_LOCUS195815</name>
</gene>
<dbReference type="InterPro" id="IPR011333">
    <property type="entry name" value="SKP1/BTB/POZ_sf"/>
</dbReference>